<feature type="transmembrane region" description="Helical" evidence="8">
    <location>
        <begin position="372"/>
        <end position="393"/>
    </location>
</feature>
<dbReference type="GO" id="GO:0005886">
    <property type="term" value="C:plasma membrane"/>
    <property type="evidence" value="ECO:0007669"/>
    <property type="project" value="UniProtKB-SubCell"/>
</dbReference>
<dbReference type="InterPro" id="IPR042094">
    <property type="entry name" value="T2SS_GspF_sf"/>
</dbReference>
<evidence type="ECO:0000256" key="8">
    <source>
        <dbReference type="SAM" id="Phobius"/>
    </source>
</evidence>
<evidence type="ECO:0000256" key="6">
    <source>
        <dbReference type="ARBA" id="ARBA00022989"/>
    </source>
</evidence>
<feature type="domain" description="Type II secretion system protein GspF" evidence="9">
    <location>
        <begin position="67"/>
        <end position="189"/>
    </location>
</feature>
<keyword evidence="4" id="KW-0997">Cell inner membrane</keyword>
<organism evidence="10 11">
    <name type="scientific">Candidatus Nomurabacteria bacterium RIFCSPHIGHO2_02_FULL_42_24</name>
    <dbReference type="NCBI Taxonomy" id="1801757"/>
    <lineage>
        <taxon>Bacteria</taxon>
        <taxon>Candidatus Nomuraibacteriota</taxon>
    </lineage>
</organism>
<reference evidence="10 11" key="1">
    <citation type="journal article" date="2016" name="Nat. Commun.">
        <title>Thousands of microbial genomes shed light on interconnected biogeochemical processes in an aquifer system.</title>
        <authorList>
            <person name="Anantharaman K."/>
            <person name="Brown C.T."/>
            <person name="Hug L.A."/>
            <person name="Sharon I."/>
            <person name="Castelle C.J."/>
            <person name="Probst A.J."/>
            <person name="Thomas B.C."/>
            <person name="Singh A."/>
            <person name="Wilkins M.J."/>
            <person name="Karaoz U."/>
            <person name="Brodie E.L."/>
            <person name="Williams K.H."/>
            <person name="Hubbard S.S."/>
            <person name="Banfield J.F."/>
        </authorList>
    </citation>
    <scope>NUCLEOTIDE SEQUENCE [LARGE SCALE GENOMIC DNA]</scope>
</reference>
<comment type="caution">
    <text evidence="10">The sequence shown here is derived from an EMBL/GenBank/DDBJ whole genome shotgun (WGS) entry which is preliminary data.</text>
</comment>
<keyword evidence="7 8" id="KW-0472">Membrane</keyword>
<proteinExistence type="inferred from homology"/>
<evidence type="ECO:0000313" key="10">
    <source>
        <dbReference type="EMBL" id="OGI81255.1"/>
    </source>
</evidence>
<comment type="similarity">
    <text evidence="2">Belongs to the GSP F family.</text>
</comment>
<feature type="transmembrane region" description="Helical" evidence="8">
    <location>
        <begin position="208"/>
        <end position="237"/>
    </location>
</feature>
<dbReference type="InterPro" id="IPR003004">
    <property type="entry name" value="GspF/PilC"/>
</dbReference>
<evidence type="ECO:0000256" key="4">
    <source>
        <dbReference type="ARBA" id="ARBA00022519"/>
    </source>
</evidence>
<dbReference type="PANTHER" id="PTHR30012:SF0">
    <property type="entry name" value="TYPE II SECRETION SYSTEM PROTEIN F-RELATED"/>
    <property type="match status" value="1"/>
</dbReference>
<evidence type="ECO:0000259" key="9">
    <source>
        <dbReference type="Pfam" id="PF00482"/>
    </source>
</evidence>
<dbReference type="FunFam" id="1.20.81.30:FF:000001">
    <property type="entry name" value="Type II secretion system protein F"/>
    <property type="match status" value="2"/>
</dbReference>
<evidence type="ECO:0000313" key="11">
    <source>
        <dbReference type="Proteomes" id="UP000179880"/>
    </source>
</evidence>
<protein>
    <recommendedName>
        <fullName evidence="9">Type II secretion system protein GspF domain-containing protein</fullName>
    </recommendedName>
</protein>
<keyword evidence="3" id="KW-1003">Cell membrane</keyword>
<evidence type="ECO:0000256" key="7">
    <source>
        <dbReference type="ARBA" id="ARBA00023136"/>
    </source>
</evidence>
<keyword evidence="6 8" id="KW-1133">Transmembrane helix</keyword>
<evidence type="ECO:0000256" key="1">
    <source>
        <dbReference type="ARBA" id="ARBA00004429"/>
    </source>
</evidence>
<feature type="domain" description="Type II secretion system protein GspF" evidence="9">
    <location>
        <begin position="270"/>
        <end position="391"/>
    </location>
</feature>
<dbReference type="EMBL" id="MFUH01000035">
    <property type="protein sequence ID" value="OGI81255.1"/>
    <property type="molecule type" value="Genomic_DNA"/>
</dbReference>
<feature type="transmembrane region" description="Helical" evidence="8">
    <location>
        <begin position="165"/>
        <end position="188"/>
    </location>
</feature>
<name>A0A1F6WHQ8_9BACT</name>
<dbReference type="Gene3D" id="1.20.81.30">
    <property type="entry name" value="Type II secretion system (T2SS), domain F"/>
    <property type="match status" value="2"/>
</dbReference>
<dbReference type="PANTHER" id="PTHR30012">
    <property type="entry name" value="GENERAL SECRETION PATHWAY PROTEIN"/>
    <property type="match status" value="1"/>
</dbReference>
<evidence type="ECO:0000256" key="3">
    <source>
        <dbReference type="ARBA" id="ARBA00022475"/>
    </source>
</evidence>
<dbReference type="AlphaFoldDB" id="A0A1F6WHQ8"/>
<gene>
    <name evidence="10" type="ORF">A3B93_00345</name>
</gene>
<keyword evidence="5 8" id="KW-0812">Transmembrane</keyword>
<dbReference type="PRINTS" id="PR00812">
    <property type="entry name" value="BCTERIALGSPF"/>
</dbReference>
<dbReference type="Pfam" id="PF00482">
    <property type="entry name" value="T2SSF"/>
    <property type="match status" value="2"/>
</dbReference>
<evidence type="ECO:0000256" key="2">
    <source>
        <dbReference type="ARBA" id="ARBA00005745"/>
    </source>
</evidence>
<dbReference type="Proteomes" id="UP000179880">
    <property type="component" value="Unassembled WGS sequence"/>
</dbReference>
<accession>A0A1F6WHQ8</accession>
<sequence>MLFYYKALSEKGEKKEGTVNAINKDLAVNALQRRGLIVVSLREEEEKTMLKMAIFEKVSLRDVVMLSRQISTLFEAEISPLRAFSLMAANVENPLLRRKLEQVTDDLQAGFSISNCLAKHPEIFSEFYVGMVKAGEESGKLNQIFSFLADHMDRQYEITSKTKNALIYPIFVVFIFFAVMIMMFTMVIPKMTEIIQESGQAVPFFTRVVIGLSGFFVNYGIFLLILVILGGFALFYFGRGQAGKVYFDRLKITTPVVKNLFRNMYLSRIADNLNTLLSSGVPVIRALEITANVVGNRLYTAILQDAMNAVKAGSSISDALARHEEIPSIMSQMIKVGEETGALTSILKTVSNFYRREVEHAVNTLISFIEPILILFLGVGVAILVAAILVPIYQITISMGQ</sequence>
<comment type="subcellular location">
    <subcellularLocation>
        <location evidence="1">Cell inner membrane</location>
        <topology evidence="1">Multi-pass membrane protein</topology>
    </subcellularLocation>
</comment>
<dbReference type="InterPro" id="IPR018076">
    <property type="entry name" value="T2SS_GspF_dom"/>
</dbReference>
<evidence type="ECO:0000256" key="5">
    <source>
        <dbReference type="ARBA" id="ARBA00022692"/>
    </source>
</evidence>